<keyword evidence="3" id="KW-1185">Reference proteome</keyword>
<feature type="chain" id="PRO_5046729552" evidence="1">
    <location>
        <begin position="24"/>
        <end position="198"/>
    </location>
</feature>
<organism evidence="2 3">
    <name type="scientific">Orchesella dallaii</name>
    <dbReference type="NCBI Taxonomy" id="48710"/>
    <lineage>
        <taxon>Eukaryota</taxon>
        <taxon>Metazoa</taxon>
        <taxon>Ecdysozoa</taxon>
        <taxon>Arthropoda</taxon>
        <taxon>Hexapoda</taxon>
        <taxon>Collembola</taxon>
        <taxon>Entomobryomorpha</taxon>
        <taxon>Entomobryoidea</taxon>
        <taxon>Orchesellidae</taxon>
        <taxon>Orchesellinae</taxon>
        <taxon>Orchesella</taxon>
    </lineage>
</organism>
<evidence type="ECO:0000313" key="2">
    <source>
        <dbReference type="EMBL" id="CAL8120988.1"/>
    </source>
</evidence>
<dbReference type="EMBL" id="CAXLJM020000065">
    <property type="protein sequence ID" value="CAL8120988.1"/>
    <property type="molecule type" value="Genomic_DNA"/>
</dbReference>
<keyword evidence="1" id="KW-0732">Signal</keyword>
<evidence type="ECO:0000256" key="1">
    <source>
        <dbReference type="SAM" id="SignalP"/>
    </source>
</evidence>
<reference evidence="2 3" key="1">
    <citation type="submission" date="2024-08" db="EMBL/GenBank/DDBJ databases">
        <authorList>
            <person name="Cucini C."/>
            <person name="Frati F."/>
        </authorList>
    </citation>
    <scope>NUCLEOTIDE SEQUENCE [LARGE SCALE GENOMIC DNA]</scope>
</reference>
<protein>
    <submittedName>
        <fullName evidence="2">Uncharacterized protein</fullName>
    </submittedName>
</protein>
<sequence length="198" mass="22870">MEISWKVTFLLVITASAQDYTSAYQNSLILLRDTILSENSDNSIYWFHSVDPAILLGNSRNILRTSIFSKYRPEQISLYSSSDCNFTRPNNVIFSILDEDGWKRLYLFYLLGLSPSTQFILFVKCIDVATNCAPIIPEILQKLPAIKLLVFPVGFLKTKQLAGLILPNEYFQQKLEYIFKIVERGIFENPLQFHKSHF</sequence>
<name>A0ABP1R5U5_9HEXA</name>
<proteinExistence type="predicted"/>
<feature type="signal peptide" evidence="1">
    <location>
        <begin position="1"/>
        <end position="23"/>
    </location>
</feature>
<gene>
    <name evidence="2" type="ORF">ODALV1_LOCUS19167</name>
</gene>
<comment type="caution">
    <text evidence="2">The sequence shown here is derived from an EMBL/GenBank/DDBJ whole genome shotgun (WGS) entry which is preliminary data.</text>
</comment>
<dbReference type="Proteomes" id="UP001642540">
    <property type="component" value="Unassembled WGS sequence"/>
</dbReference>
<evidence type="ECO:0000313" key="3">
    <source>
        <dbReference type="Proteomes" id="UP001642540"/>
    </source>
</evidence>
<accession>A0ABP1R5U5</accession>